<dbReference type="InParanoid" id="A0A2K1L0L9"/>
<dbReference type="EMBL" id="ABEU02000002">
    <property type="protein sequence ID" value="PNR59571.1"/>
    <property type="molecule type" value="Genomic_DNA"/>
</dbReference>
<reference evidence="1 3" key="2">
    <citation type="journal article" date="2018" name="Plant J.">
        <title>The Physcomitrella patens chromosome-scale assembly reveals moss genome structure and evolution.</title>
        <authorList>
            <person name="Lang D."/>
            <person name="Ullrich K.K."/>
            <person name="Murat F."/>
            <person name="Fuchs J."/>
            <person name="Jenkins J."/>
            <person name="Haas F.B."/>
            <person name="Piednoel M."/>
            <person name="Gundlach H."/>
            <person name="Van Bel M."/>
            <person name="Meyberg R."/>
            <person name="Vives C."/>
            <person name="Morata J."/>
            <person name="Symeonidi A."/>
            <person name="Hiss M."/>
            <person name="Muchero W."/>
            <person name="Kamisugi Y."/>
            <person name="Saleh O."/>
            <person name="Blanc G."/>
            <person name="Decker E.L."/>
            <person name="van Gessel N."/>
            <person name="Grimwood J."/>
            <person name="Hayes R.D."/>
            <person name="Graham S.W."/>
            <person name="Gunter L.E."/>
            <person name="McDaniel S.F."/>
            <person name="Hoernstein S.N.W."/>
            <person name="Larsson A."/>
            <person name="Li F.W."/>
            <person name="Perroud P.F."/>
            <person name="Phillips J."/>
            <person name="Ranjan P."/>
            <person name="Rokshar D.S."/>
            <person name="Rothfels C.J."/>
            <person name="Schneider L."/>
            <person name="Shu S."/>
            <person name="Stevenson D.W."/>
            <person name="Thummler F."/>
            <person name="Tillich M."/>
            <person name="Villarreal Aguilar J.C."/>
            <person name="Widiez T."/>
            <person name="Wong G.K."/>
            <person name="Wymore A."/>
            <person name="Zhang Y."/>
            <person name="Zimmer A.D."/>
            <person name="Quatrano R.S."/>
            <person name="Mayer K.F.X."/>
            <person name="Goodstein D."/>
            <person name="Casacuberta J.M."/>
            <person name="Vandepoele K."/>
            <person name="Reski R."/>
            <person name="Cuming A.C."/>
            <person name="Tuskan G.A."/>
            <person name="Maumus F."/>
            <person name="Salse J."/>
            <person name="Schmutz J."/>
            <person name="Rensing S.A."/>
        </authorList>
    </citation>
    <scope>NUCLEOTIDE SEQUENCE [LARGE SCALE GENOMIC DNA]</scope>
    <source>
        <strain evidence="2 3">cv. Gransden 2004</strain>
    </source>
</reference>
<dbReference type="PaxDb" id="3218-PP1S384_7V6.1"/>
<dbReference type="Gramene" id="Pp3c2_7750V3.1">
    <property type="protein sequence ID" value="PAC:32936592.CDS.1"/>
    <property type="gene ID" value="Pp3c2_7750"/>
</dbReference>
<evidence type="ECO:0000313" key="3">
    <source>
        <dbReference type="Proteomes" id="UP000006727"/>
    </source>
</evidence>
<dbReference type="EnsemblPlants" id="Pp3c2_7750V3.1">
    <property type="protein sequence ID" value="PAC:32936592.CDS.1"/>
    <property type="gene ID" value="Pp3c2_7750"/>
</dbReference>
<dbReference type="AlphaFoldDB" id="A0A2K1L0L9"/>
<evidence type="ECO:0000313" key="2">
    <source>
        <dbReference type="EnsemblPlants" id="PAC:32936592.CDS.1"/>
    </source>
</evidence>
<gene>
    <name evidence="1" type="ORF">PHYPA_002362</name>
</gene>
<name>A0A2K1L0L9_PHYPA</name>
<reference evidence="1 3" key="1">
    <citation type="journal article" date="2008" name="Science">
        <title>The Physcomitrella genome reveals evolutionary insights into the conquest of land by plants.</title>
        <authorList>
            <person name="Rensing S."/>
            <person name="Lang D."/>
            <person name="Zimmer A."/>
            <person name="Terry A."/>
            <person name="Salamov A."/>
            <person name="Shapiro H."/>
            <person name="Nishiyama T."/>
            <person name="Perroud P.-F."/>
            <person name="Lindquist E."/>
            <person name="Kamisugi Y."/>
            <person name="Tanahashi T."/>
            <person name="Sakakibara K."/>
            <person name="Fujita T."/>
            <person name="Oishi K."/>
            <person name="Shin-I T."/>
            <person name="Kuroki Y."/>
            <person name="Toyoda A."/>
            <person name="Suzuki Y."/>
            <person name="Hashimoto A."/>
            <person name="Yamaguchi K."/>
            <person name="Sugano A."/>
            <person name="Kohara Y."/>
            <person name="Fujiyama A."/>
            <person name="Anterola A."/>
            <person name="Aoki S."/>
            <person name="Ashton N."/>
            <person name="Barbazuk W.B."/>
            <person name="Barker E."/>
            <person name="Bennetzen J."/>
            <person name="Bezanilla M."/>
            <person name="Blankenship R."/>
            <person name="Cho S.H."/>
            <person name="Dutcher S."/>
            <person name="Estelle M."/>
            <person name="Fawcett J.A."/>
            <person name="Gundlach H."/>
            <person name="Hanada K."/>
            <person name="Heyl A."/>
            <person name="Hicks K.A."/>
            <person name="Hugh J."/>
            <person name="Lohr M."/>
            <person name="Mayer K."/>
            <person name="Melkozernov A."/>
            <person name="Murata T."/>
            <person name="Nelson D."/>
            <person name="Pils B."/>
            <person name="Prigge M."/>
            <person name="Reiss B."/>
            <person name="Renner T."/>
            <person name="Rombauts S."/>
            <person name="Rushton P."/>
            <person name="Sanderfoot A."/>
            <person name="Schween G."/>
            <person name="Shiu S.-H."/>
            <person name="Stueber K."/>
            <person name="Theodoulou F.L."/>
            <person name="Tu H."/>
            <person name="Van de Peer Y."/>
            <person name="Verrier P.J."/>
            <person name="Waters E."/>
            <person name="Wood A."/>
            <person name="Yang L."/>
            <person name="Cove D."/>
            <person name="Cuming A."/>
            <person name="Hasebe M."/>
            <person name="Lucas S."/>
            <person name="Mishler D.B."/>
            <person name="Reski R."/>
            <person name="Grigoriev I."/>
            <person name="Quatrano R.S."/>
            <person name="Boore J.L."/>
        </authorList>
    </citation>
    <scope>NUCLEOTIDE SEQUENCE [LARGE SCALE GENOMIC DNA]</scope>
    <source>
        <strain evidence="2 3">cv. Gransden 2004</strain>
    </source>
</reference>
<keyword evidence="3" id="KW-1185">Reference proteome</keyword>
<evidence type="ECO:0000313" key="1">
    <source>
        <dbReference type="EMBL" id="PNR59571.1"/>
    </source>
</evidence>
<reference evidence="2" key="3">
    <citation type="submission" date="2020-12" db="UniProtKB">
        <authorList>
            <consortium name="EnsemblPlants"/>
        </authorList>
    </citation>
    <scope>IDENTIFICATION</scope>
</reference>
<organism evidence="1">
    <name type="scientific">Physcomitrium patens</name>
    <name type="common">Spreading-leaved earth moss</name>
    <name type="synonym">Physcomitrella patens</name>
    <dbReference type="NCBI Taxonomy" id="3218"/>
    <lineage>
        <taxon>Eukaryota</taxon>
        <taxon>Viridiplantae</taxon>
        <taxon>Streptophyta</taxon>
        <taxon>Embryophyta</taxon>
        <taxon>Bryophyta</taxon>
        <taxon>Bryophytina</taxon>
        <taxon>Bryopsida</taxon>
        <taxon>Funariidae</taxon>
        <taxon>Funariales</taxon>
        <taxon>Funariaceae</taxon>
        <taxon>Physcomitrium</taxon>
    </lineage>
</organism>
<protein>
    <submittedName>
        <fullName evidence="1 2">Uncharacterized protein</fullName>
    </submittedName>
</protein>
<proteinExistence type="predicted"/>
<sequence>MVRIFGSSWDAGAKIQINDNTPWDILRASLNWNIWVQKCEEELNGHPFSLGKVLFYWWKTVIHVGAEVWRRIFRHKRSQDKITELTTLFNTVWTQQGVFATPGNTPYWKSTVLEMASTIRLSSTRPSTSCPSNAIKAKANDLIG</sequence>
<dbReference type="Proteomes" id="UP000006727">
    <property type="component" value="Chromosome 2"/>
</dbReference>
<accession>A0A2K1L0L9</accession>